<name>A0ABR3U0P9_9PEZI</name>
<feature type="coiled-coil region" evidence="1">
    <location>
        <begin position="135"/>
        <end position="190"/>
    </location>
</feature>
<feature type="compositionally biased region" description="Basic and acidic residues" evidence="2">
    <location>
        <begin position="448"/>
        <end position="462"/>
    </location>
</feature>
<feature type="region of interest" description="Disordered" evidence="2">
    <location>
        <begin position="56"/>
        <end position="92"/>
    </location>
</feature>
<feature type="region of interest" description="Disordered" evidence="2">
    <location>
        <begin position="1"/>
        <end position="40"/>
    </location>
</feature>
<comment type="caution">
    <text evidence="3">The sequence shown here is derived from an EMBL/GenBank/DDBJ whole genome shotgun (WGS) entry which is preliminary data.</text>
</comment>
<feature type="compositionally biased region" description="Polar residues" evidence="2">
    <location>
        <begin position="399"/>
        <end position="409"/>
    </location>
</feature>
<feature type="region of interest" description="Disordered" evidence="2">
    <location>
        <begin position="264"/>
        <end position="490"/>
    </location>
</feature>
<keyword evidence="4" id="KW-1185">Reference proteome</keyword>
<accession>A0ABR3U0P9</accession>
<sequence>MPPPAQSARPTSLCGTNGSSPSPSPQHLEPPAATGSAMNRLSLDSALLRKNPFARANASNLSISTENPSPADIEPGLKSAPPVSDQQKRHSATFPLADRLLASFSSVSLSSSNDDAPAMAEAAAGVGCEVSDDEMQALLEHVRRSENERARAEHELQRREKELARVKNELRKAEREIDELRARLRRHEQHRGALDGTLNPDELGVLPPPTSRHDSLDPNHTRAGSGGCNTAAPAPAPIPPVGESPYYVSNEVYGASTSTMDLSPTTASANNANANANAKPSLRPLSCSAALPPRFGNGSSPRLQTQPSMTSISEAVPQQHPPASTSANNSPIERNHHQVEEAEEEEPQPYQYQYPPPSYQFPPPQESRGAADERNGEIAAAAAALEGNNNNVDAAAAHHTSSSKGNSSGRRFLRSRHGKDKSTSATAAAPRPKSSYAGGAGGGGQQQIKEKKSAGRLREKFSRMSLFGGKRDDGADGPPSPVPAVPAMEA</sequence>
<feature type="compositionally biased region" description="Polar residues" evidence="2">
    <location>
        <begin position="321"/>
        <end position="332"/>
    </location>
</feature>
<evidence type="ECO:0000256" key="1">
    <source>
        <dbReference type="SAM" id="Coils"/>
    </source>
</evidence>
<gene>
    <name evidence="3" type="ORF">SLS58_001694</name>
</gene>
<dbReference type="Proteomes" id="UP001521184">
    <property type="component" value="Unassembled WGS sequence"/>
</dbReference>
<protein>
    <submittedName>
        <fullName evidence="3">Uncharacterized protein</fullName>
    </submittedName>
</protein>
<dbReference type="EMBL" id="JAKEKT020000007">
    <property type="protein sequence ID" value="KAL1649122.1"/>
    <property type="molecule type" value="Genomic_DNA"/>
</dbReference>
<feature type="region of interest" description="Disordered" evidence="2">
    <location>
        <begin position="191"/>
        <end position="237"/>
    </location>
</feature>
<feature type="compositionally biased region" description="Low complexity" evidence="2">
    <location>
        <begin position="269"/>
        <end position="278"/>
    </location>
</feature>
<proteinExistence type="predicted"/>
<evidence type="ECO:0000313" key="3">
    <source>
        <dbReference type="EMBL" id="KAL1649122.1"/>
    </source>
</evidence>
<feature type="compositionally biased region" description="Pro residues" evidence="2">
    <location>
        <begin position="354"/>
        <end position="365"/>
    </location>
</feature>
<feature type="compositionally biased region" description="Basic and acidic residues" evidence="2">
    <location>
        <begin position="211"/>
        <end position="220"/>
    </location>
</feature>
<evidence type="ECO:0000313" key="4">
    <source>
        <dbReference type="Proteomes" id="UP001521184"/>
    </source>
</evidence>
<organism evidence="3 4">
    <name type="scientific">Diplodia intermedia</name>
    <dbReference type="NCBI Taxonomy" id="856260"/>
    <lineage>
        <taxon>Eukaryota</taxon>
        <taxon>Fungi</taxon>
        <taxon>Dikarya</taxon>
        <taxon>Ascomycota</taxon>
        <taxon>Pezizomycotina</taxon>
        <taxon>Dothideomycetes</taxon>
        <taxon>Dothideomycetes incertae sedis</taxon>
        <taxon>Botryosphaeriales</taxon>
        <taxon>Botryosphaeriaceae</taxon>
        <taxon>Diplodia</taxon>
    </lineage>
</organism>
<feature type="compositionally biased region" description="Polar residues" evidence="2">
    <location>
        <begin position="8"/>
        <end position="21"/>
    </location>
</feature>
<evidence type="ECO:0000256" key="2">
    <source>
        <dbReference type="SAM" id="MobiDB-lite"/>
    </source>
</evidence>
<reference evidence="3 4" key="1">
    <citation type="journal article" date="2023" name="Plant Dis.">
        <title>First Report of Diplodia intermedia Causing Canker and Dieback Diseases on Apple Trees in Canada.</title>
        <authorList>
            <person name="Ellouze W."/>
            <person name="Ilyukhin E."/>
            <person name="Sulman M."/>
            <person name="Ali S."/>
        </authorList>
    </citation>
    <scope>NUCLEOTIDE SEQUENCE [LARGE SCALE GENOMIC DNA]</scope>
    <source>
        <strain evidence="3 4">M45-28</strain>
    </source>
</reference>
<dbReference type="CDD" id="cd07177">
    <property type="entry name" value="terB_like"/>
    <property type="match status" value="1"/>
</dbReference>
<feature type="compositionally biased region" description="Low complexity" evidence="2">
    <location>
        <begin position="377"/>
        <end position="397"/>
    </location>
</feature>
<feature type="compositionally biased region" description="Polar residues" evidence="2">
    <location>
        <begin position="297"/>
        <end position="313"/>
    </location>
</feature>
<keyword evidence="1" id="KW-0175">Coiled coil</keyword>
<feature type="compositionally biased region" description="Polar residues" evidence="2">
    <location>
        <begin position="57"/>
        <end position="68"/>
    </location>
</feature>